<protein>
    <submittedName>
        <fullName evidence="1">Uncharacterized protein</fullName>
    </submittedName>
</protein>
<organism evidence="1">
    <name type="scientific">Marseillevirus LCMAC101</name>
    <dbReference type="NCBI Taxonomy" id="2506602"/>
    <lineage>
        <taxon>Viruses</taxon>
        <taxon>Varidnaviria</taxon>
        <taxon>Bamfordvirae</taxon>
        <taxon>Nucleocytoviricota</taxon>
        <taxon>Megaviricetes</taxon>
        <taxon>Pimascovirales</taxon>
        <taxon>Pimascovirales incertae sedis</taxon>
        <taxon>Marseilleviridae</taxon>
    </lineage>
</organism>
<proteinExistence type="predicted"/>
<accession>A0A481YQW3</accession>
<reference evidence="1" key="1">
    <citation type="journal article" date="2019" name="MBio">
        <title>Virus Genomes from Deep Sea Sediments Expand the Ocean Megavirome and Support Independent Origins of Viral Gigantism.</title>
        <authorList>
            <person name="Backstrom D."/>
            <person name="Yutin N."/>
            <person name="Jorgensen S.L."/>
            <person name="Dharamshi J."/>
            <person name="Homa F."/>
            <person name="Zaremba-Niedwiedzka K."/>
            <person name="Spang A."/>
            <person name="Wolf Y.I."/>
            <person name="Koonin E.V."/>
            <person name="Ettema T.J."/>
        </authorList>
    </citation>
    <scope>NUCLEOTIDE SEQUENCE</scope>
</reference>
<name>A0A481YQW3_9VIRU</name>
<dbReference type="EMBL" id="MK500327">
    <property type="protein sequence ID" value="QBK85643.1"/>
    <property type="molecule type" value="Genomic_DNA"/>
</dbReference>
<evidence type="ECO:0000313" key="1">
    <source>
        <dbReference type="EMBL" id="QBK85643.1"/>
    </source>
</evidence>
<sequence>MPLNSSKIPSSEDVNNAYYSHVKDFMKLPGVIGVGAASKIKNGIILDDILCVAVFVKNKGVYKNKMRSLLFLKEEFRPMSLLFNTTFSRLS</sequence>
<gene>
    <name evidence="1" type="ORF">LCMAC101_02380</name>
</gene>